<gene>
    <name evidence="5" type="ORF">Psuf_088060</name>
</gene>
<dbReference type="Gene3D" id="3.40.710.10">
    <property type="entry name" value="DD-peptidase/beta-lactamase superfamily"/>
    <property type="match status" value="1"/>
</dbReference>
<feature type="region of interest" description="Disordered" evidence="3">
    <location>
        <begin position="34"/>
        <end position="62"/>
    </location>
</feature>
<proteinExistence type="predicted"/>
<dbReference type="EMBL" id="AP022871">
    <property type="protein sequence ID" value="BCB91493.1"/>
    <property type="molecule type" value="Genomic_DNA"/>
</dbReference>
<evidence type="ECO:0000256" key="3">
    <source>
        <dbReference type="SAM" id="MobiDB-lite"/>
    </source>
</evidence>
<dbReference type="PANTHER" id="PTHR35333">
    <property type="entry name" value="BETA-LACTAMASE"/>
    <property type="match status" value="1"/>
</dbReference>
<feature type="domain" description="Beta-lactamase class A catalytic" evidence="4">
    <location>
        <begin position="123"/>
        <end position="266"/>
    </location>
</feature>
<dbReference type="GO" id="GO:0008800">
    <property type="term" value="F:beta-lactamase activity"/>
    <property type="evidence" value="ECO:0007669"/>
    <property type="project" value="InterPro"/>
</dbReference>
<dbReference type="PROSITE" id="PS51318">
    <property type="entry name" value="TAT"/>
    <property type="match status" value="1"/>
</dbReference>
<evidence type="ECO:0000256" key="1">
    <source>
        <dbReference type="ARBA" id="ARBA00018879"/>
    </source>
</evidence>
<dbReference type="GO" id="GO:0030655">
    <property type="term" value="P:beta-lactam antibiotic catabolic process"/>
    <property type="evidence" value="ECO:0007669"/>
    <property type="project" value="InterPro"/>
</dbReference>
<accession>A0A6F8YZR7</accession>
<dbReference type="InterPro" id="IPR000871">
    <property type="entry name" value="Beta-lactam_class-A"/>
</dbReference>
<dbReference type="Pfam" id="PF13354">
    <property type="entry name" value="Beta-lactamase2"/>
    <property type="match status" value="1"/>
</dbReference>
<dbReference type="InterPro" id="IPR006311">
    <property type="entry name" value="TAT_signal"/>
</dbReference>
<organism evidence="5 6">
    <name type="scientific">Phytohabitans suffuscus</name>
    <dbReference type="NCBI Taxonomy" id="624315"/>
    <lineage>
        <taxon>Bacteria</taxon>
        <taxon>Bacillati</taxon>
        <taxon>Actinomycetota</taxon>
        <taxon>Actinomycetes</taxon>
        <taxon>Micromonosporales</taxon>
        <taxon>Micromonosporaceae</taxon>
    </lineage>
</organism>
<reference evidence="5 6" key="1">
    <citation type="submission" date="2020-03" db="EMBL/GenBank/DDBJ databases">
        <title>Whole genome shotgun sequence of Phytohabitans suffuscus NBRC 105367.</title>
        <authorList>
            <person name="Komaki H."/>
            <person name="Tamura T."/>
        </authorList>
    </citation>
    <scope>NUCLEOTIDE SEQUENCE [LARGE SCALE GENOMIC DNA]</scope>
    <source>
        <strain evidence="5 6">NBRC 105367</strain>
    </source>
</reference>
<reference evidence="5 6" key="2">
    <citation type="submission" date="2020-03" db="EMBL/GenBank/DDBJ databases">
        <authorList>
            <person name="Ichikawa N."/>
            <person name="Kimura A."/>
            <person name="Kitahashi Y."/>
            <person name="Uohara A."/>
        </authorList>
    </citation>
    <scope>NUCLEOTIDE SEQUENCE [LARGE SCALE GENOMIC DNA]</scope>
    <source>
        <strain evidence="5 6">NBRC 105367</strain>
    </source>
</reference>
<dbReference type="InterPro" id="IPR045155">
    <property type="entry name" value="Beta-lactam_cat"/>
</dbReference>
<evidence type="ECO:0000259" key="4">
    <source>
        <dbReference type="Pfam" id="PF13354"/>
    </source>
</evidence>
<dbReference type="PANTHER" id="PTHR35333:SF3">
    <property type="entry name" value="BETA-LACTAMASE-TYPE TRANSPEPTIDASE FOLD CONTAINING PROTEIN"/>
    <property type="match status" value="1"/>
</dbReference>
<dbReference type="SUPFAM" id="SSF56601">
    <property type="entry name" value="beta-lactamase/transpeptidase-like"/>
    <property type="match status" value="1"/>
</dbReference>
<dbReference type="InterPro" id="IPR012338">
    <property type="entry name" value="Beta-lactam/transpept-like"/>
</dbReference>
<dbReference type="GO" id="GO:0046677">
    <property type="term" value="P:response to antibiotic"/>
    <property type="evidence" value="ECO:0007669"/>
    <property type="project" value="InterPro"/>
</dbReference>
<protein>
    <recommendedName>
        <fullName evidence="1">Beta-lactamase</fullName>
    </recommendedName>
    <alternativeName>
        <fullName evidence="2">Penicillinase</fullName>
    </alternativeName>
</protein>
<keyword evidence="6" id="KW-1185">Reference proteome</keyword>
<evidence type="ECO:0000313" key="5">
    <source>
        <dbReference type="EMBL" id="BCB91493.1"/>
    </source>
</evidence>
<evidence type="ECO:0000313" key="6">
    <source>
        <dbReference type="Proteomes" id="UP000503011"/>
    </source>
</evidence>
<evidence type="ECO:0000256" key="2">
    <source>
        <dbReference type="ARBA" id="ARBA00030171"/>
    </source>
</evidence>
<dbReference type="KEGG" id="psuu:Psuf_088060"/>
<dbReference type="Proteomes" id="UP000503011">
    <property type="component" value="Chromosome"/>
</dbReference>
<sequence>MRTTSRRGLLSLAAAFGVAGLTTAGAGVVTLRSQGSAGASGPGDSAARARPSPTPSPTPDRVARTKVALERFVRDNGGRVSVALHDGVTGAGLAVGTRRFRTASIVKVDILAALLLEDDTLTSTQRALATEMITVSDNDAASRLFRTVGGVSGLNEANTTFGMKETKANSAWGVTTTTAADQVRLLRSITADGGPLSTAAARFVLGLMGQVVEEQRWGVPAAASPTASGVWVKNGWVQVSADEGLWVVNSIGRITEDGHDWLVAVLSDHHATQEKGIEIVEQAATTALRSMRA</sequence>
<name>A0A6F8YZR7_9ACTN</name>
<feature type="compositionally biased region" description="Low complexity" evidence="3">
    <location>
        <begin position="34"/>
        <end position="51"/>
    </location>
</feature>
<dbReference type="AlphaFoldDB" id="A0A6F8YZR7"/>